<comment type="similarity">
    <text evidence="1">Belongs to the short-chain dehydrogenases/reductases (SDR) family.</text>
</comment>
<organism evidence="3 4">
    <name type="scientific">Streptomyces spinosisporus</name>
    <dbReference type="NCBI Taxonomy" id="2927582"/>
    <lineage>
        <taxon>Bacteria</taxon>
        <taxon>Bacillati</taxon>
        <taxon>Actinomycetota</taxon>
        <taxon>Actinomycetes</taxon>
        <taxon>Kitasatosporales</taxon>
        <taxon>Streptomycetaceae</taxon>
        <taxon>Streptomyces</taxon>
    </lineage>
</organism>
<evidence type="ECO:0000256" key="1">
    <source>
        <dbReference type="RuleBase" id="RU000363"/>
    </source>
</evidence>
<dbReference type="Pfam" id="PF00106">
    <property type="entry name" value="adh_short"/>
    <property type="match status" value="1"/>
</dbReference>
<dbReference type="CDD" id="cd05374">
    <property type="entry name" value="17beta-HSD-like_SDR_c"/>
    <property type="match status" value="1"/>
</dbReference>
<dbReference type="Gene3D" id="3.40.50.720">
    <property type="entry name" value="NAD(P)-binding Rossmann-like Domain"/>
    <property type="match status" value="1"/>
</dbReference>
<comment type="caution">
    <text evidence="3">The sequence shown here is derived from an EMBL/GenBank/DDBJ whole genome shotgun (WGS) entry which is preliminary data.</text>
</comment>
<reference evidence="3" key="1">
    <citation type="submission" date="2022-03" db="EMBL/GenBank/DDBJ databases">
        <title>Streptomyces 7R015 and 7R016 isolated from Barleria lupulina in Thailand.</title>
        <authorList>
            <person name="Kanchanasin P."/>
            <person name="Phongsopitanun W."/>
            <person name="Tanasupawat S."/>
        </authorList>
    </citation>
    <scope>NUCLEOTIDE SEQUENCE</scope>
    <source>
        <strain evidence="3">7R016</strain>
    </source>
</reference>
<accession>A0ABS9XA59</accession>
<dbReference type="PRINTS" id="PR00080">
    <property type="entry name" value="SDRFAMILY"/>
</dbReference>
<dbReference type="InterPro" id="IPR002347">
    <property type="entry name" value="SDR_fam"/>
</dbReference>
<dbReference type="SUPFAM" id="SSF51735">
    <property type="entry name" value="NAD(P)-binding Rossmann-fold domains"/>
    <property type="match status" value="1"/>
</dbReference>
<evidence type="ECO:0000259" key="2">
    <source>
        <dbReference type="SMART" id="SM00822"/>
    </source>
</evidence>
<feature type="domain" description="Ketoreductase" evidence="2">
    <location>
        <begin position="2"/>
        <end position="185"/>
    </location>
</feature>
<evidence type="ECO:0000313" key="3">
    <source>
        <dbReference type="EMBL" id="MCI3238940.1"/>
    </source>
</evidence>
<name>A0ABS9XA59_9ACTN</name>
<dbReference type="SMART" id="SM00822">
    <property type="entry name" value="PKS_KR"/>
    <property type="match status" value="1"/>
</dbReference>
<dbReference type="NCBIfam" id="NF006114">
    <property type="entry name" value="PRK08263.1"/>
    <property type="match status" value="1"/>
</dbReference>
<proteinExistence type="inferred from homology"/>
<sequence length="279" mass="29632">MKTWLITGASRGFGLEIARQALSRGDQVIATARDPKSIDDALADLDAGSRLLTAALDVTDGAMADAAVQQGVDHFGRIDVLVNNAGYGILGAVEEIPDADVRAVFDVNVFGLLNVTRSVLPVMRGGRSGWIVNISSVAGFTGSPAWGIYAASKFAVEGHSEALRSELAPLGVHVTIVEPGYFRTDFLDSSSLRTTPHHIPDYAATAGASRERAHAANHAQPGDPARAAAAIVDLSDHTDPPLRLQLGADCVQRVEDKLRTVRAELDTWRHVAEATAYPH</sequence>
<gene>
    <name evidence="3" type="ORF">MQN93_04290</name>
</gene>
<keyword evidence="4" id="KW-1185">Reference proteome</keyword>
<dbReference type="RefSeq" id="WP_242708358.1">
    <property type="nucleotide sequence ID" value="NZ_JALDAX010000001.1"/>
</dbReference>
<dbReference type="InterPro" id="IPR036291">
    <property type="entry name" value="NAD(P)-bd_dom_sf"/>
</dbReference>
<dbReference type="InterPro" id="IPR057326">
    <property type="entry name" value="KR_dom"/>
</dbReference>
<dbReference type="NCBIfam" id="NF004824">
    <property type="entry name" value="PRK06180.1"/>
    <property type="match status" value="1"/>
</dbReference>
<dbReference type="Proteomes" id="UP001165270">
    <property type="component" value="Unassembled WGS sequence"/>
</dbReference>
<dbReference type="EMBL" id="JALDAX010000001">
    <property type="protein sequence ID" value="MCI3238940.1"/>
    <property type="molecule type" value="Genomic_DNA"/>
</dbReference>
<dbReference type="PRINTS" id="PR00081">
    <property type="entry name" value="GDHRDH"/>
</dbReference>
<evidence type="ECO:0000313" key="4">
    <source>
        <dbReference type="Proteomes" id="UP001165270"/>
    </source>
</evidence>
<protein>
    <submittedName>
        <fullName evidence="3">Oxidoreductase</fullName>
    </submittedName>
</protein>